<reference evidence="2 3" key="1">
    <citation type="submission" date="2019-03" db="EMBL/GenBank/DDBJ databases">
        <title>Genomic Encyclopedia of Type Strains, Phase IV (KMG-IV): sequencing the most valuable type-strain genomes for metagenomic binning, comparative biology and taxonomic classification.</title>
        <authorList>
            <person name="Goeker M."/>
        </authorList>
    </citation>
    <scope>NUCLEOTIDE SEQUENCE [LARGE SCALE GENOMIC DNA]</scope>
    <source>
        <strain evidence="2 3">DSM 13587</strain>
    </source>
</reference>
<dbReference type="AlphaFoldDB" id="A0A4R3MXZ1"/>
<keyword evidence="3" id="KW-1185">Reference proteome</keyword>
<evidence type="ECO:0000256" key="1">
    <source>
        <dbReference type="SAM" id="MobiDB-lite"/>
    </source>
</evidence>
<protein>
    <submittedName>
        <fullName evidence="2">Uncharacterized protein</fullName>
    </submittedName>
</protein>
<comment type="caution">
    <text evidence="2">The sequence shown here is derived from an EMBL/GenBank/DDBJ whole genome shotgun (WGS) entry which is preliminary data.</text>
</comment>
<evidence type="ECO:0000313" key="3">
    <source>
        <dbReference type="Proteomes" id="UP000295717"/>
    </source>
</evidence>
<accession>A0A4R3MXZ1</accession>
<name>A0A4R3MXZ1_9GAMM</name>
<evidence type="ECO:0000313" key="2">
    <source>
        <dbReference type="EMBL" id="TCT21215.1"/>
    </source>
</evidence>
<dbReference type="OrthoDB" id="9955790at2"/>
<dbReference type="Proteomes" id="UP000295717">
    <property type="component" value="Unassembled WGS sequence"/>
</dbReference>
<feature type="region of interest" description="Disordered" evidence="1">
    <location>
        <begin position="1"/>
        <end position="22"/>
    </location>
</feature>
<sequence length="121" mass="12826">MTSPQRLATAFPGTWEGDPPSATAQALSAHCWAGPFRLTADTAPGAPGPLAALPTCTSPHAYRAAIRWRYTNCPASRQQLWVLARHLNGDGHRAPLNLSGPFAAEARAILNQMREQAGQGG</sequence>
<gene>
    <name evidence="2" type="ORF">EDC35_10468</name>
</gene>
<dbReference type="EMBL" id="SMAO01000004">
    <property type="protein sequence ID" value="TCT21215.1"/>
    <property type="molecule type" value="Genomic_DNA"/>
</dbReference>
<proteinExistence type="predicted"/>
<organism evidence="2 3">
    <name type="scientific">Thiobaca trueperi</name>
    <dbReference type="NCBI Taxonomy" id="127458"/>
    <lineage>
        <taxon>Bacteria</taxon>
        <taxon>Pseudomonadati</taxon>
        <taxon>Pseudomonadota</taxon>
        <taxon>Gammaproteobacteria</taxon>
        <taxon>Chromatiales</taxon>
        <taxon>Chromatiaceae</taxon>
        <taxon>Thiobaca</taxon>
    </lineage>
</organism>
<dbReference type="RefSeq" id="WP_132976825.1">
    <property type="nucleotide sequence ID" value="NZ_SMAO01000004.1"/>
</dbReference>